<dbReference type="Gene3D" id="3.40.50.300">
    <property type="entry name" value="P-loop containing nucleotide triphosphate hydrolases"/>
    <property type="match status" value="1"/>
</dbReference>
<keyword evidence="6" id="KW-1185">Reference proteome</keyword>
<dbReference type="EMBL" id="JBDODL010001432">
    <property type="protein sequence ID" value="MES1921514.1"/>
    <property type="molecule type" value="Genomic_DNA"/>
</dbReference>
<evidence type="ECO:0000313" key="6">
    <source>
        <dbReference type="Proteomes" id="UP001439008"/>
    </source>
</evidence>
<dbReference type="CDD" id="cd01428">
    <property type="entry name" value="ADK"/>
    <property type="match status" value="1"/>
</dbReference>
<keyword evidence="1 4" id="KW-0808">Transferase</keyword>
<proteinExistence type="inferred from homology"/>
<dbReference type="InterPro" id="IPR000850">
    <property type="entry name" value="Adenylat/UMP-CMP_kin"/>
</dbReference>
<dbReference type="Proteomes" id="UP001439008">
    <property type="component" value="Unassembled WGS sequence"/>
</dbReference>
<reference evidence="5 6" key="1">
    <citation type="journal article" date="2024" name="BMC Biol.">
        <title>Comparative genomics of Ascetosporea gives new insight into the evolutionary basis for animal parasitism in Rhizaria.</title>
        <authorList>
            <person name="Hiltunen Thoren M."/>
            <person name="Onut-Brannstrom I."/>
            <person name="Alfjorden A."/>
            <person name="Peckova H."/>
            <person name="Swords F."/>
            <person name="Hooper C."/>
            <person name="Holzer A.S."/>
            <person name="Bass D."/>
            <person name="Burki F."/>
        </authorList>
    </citation>
    <scope>NUCLEOTIDE SEQUENCE [LARGE SCALE GENOMIC DNA]</scope>
    <source>
        <strain evidence="5">20-A016</strain>
    </source>
</reference>
<dbReference type="SUPFAM" id="SSF52540">
    <property type="entry name" value="P-loop containing nucleoside triphosphate hydrolases"/>
    <property type="match status" value="1"/>
</dbReference>
<keyword evidence="2" id="KW-0547">Nucleotide-binding</keyword>
<dbReference type="Pfam" id="PF00406">
    <property type="entry name" value="ADK"/>
    <property type="match status" value="1"/>
</dbReference>
<dbReference type="EC" id="2.7.4.14" evidence="5"/>
<comment type="similarity">
    <text evidence="4">Belongs to the adenylate kinase family.</text>
</comment>
<name>A0ABV2APB2_9EUKA</name>
<accession>A0ABV2APB2</accession>
<gene>
    <name evidence="5" type="primary">UMK3</name>
    <name evidence="5" type="ORF">MHBO_003040</name>
</gene>
<dbReference type="InterPro" id="IPR027417">
    <property type="entry name" value="P-loop_NTPase"/>
</dbReference>
<evidence type="ECO:0000256" key="4">
    <source>
        <dbReference type="RuleBase" id="RU003330"/>
    </source>
</evidence>
<organism evidence="5 6">
    <name type="scientific">Bonamia ostreae</name>
    <dbReference type="NCBI Taxonomy" id="126728"/>
    <lineage>
        <taxon>Eukaryota</taxon>
        <taxon>Sar</taxon>
        <taxon>Rhizaria</taxon>
        <taxon>Endomyxa</taxon>
        <taxon>Ascetosporea</taxon>
        <taxon>Haplosporida</taxon>
        <taxon>Bonamia</taxon>
    </lineage>
</organism>
<dbReference type="GO" id="GO:0016301">
    <property type="term" value="F:kinase activity"/>
    <property type="evidence" value="ECO:0007669"/>
    <property type="project" value="UniProtKB-KW"/>
</dbReference>
<evidence type="ECO:0000256" key="1">
    <source>
        <dbReference type="ARBA" id="ARBA00022679"/>
    </source>
</evidence>
<dbReference type="PANTHER" id="PTHR23359">
    <property type="entry name" value="NUCLEOTIDE KINASE"/>
    <property type="match status" value="1"/>
</dbReference>
<sequence>MSIKLKKKAKIIFALGGPGTGKGTHCINISKKYGFVHLSAGDLLRKEIKENSENSRMINRIISEGKIVPVEVTVDLLLKQILKHQKNNKNLFLID</sequence>
<feature type="non-terminal residue" evidence="5">
    <location>
        <position position="95"/>
    </location>
</feature>
<comment type="caution">
    <text evidence="5">The sequence shown here is derived from an EMBL/GenBank/DDBJ whole genome shotgun (WGS) entry which is preliminary data.</text>
</comment>
<protein>
    <submittedName>
        <fullName evidence="5">UMP-CMP kinase 3</fullName>
        <ecNumber evidence="5">2.7.4.14</ecNumber>
    </submittedName>
</protein>
<keyword evidence="3 4" id="KW-0418">Kinase</keyword>
<evidence type="ECO:0000313" key="5">
    <source>
        <dbReference type="EMBL" id="MES1921514.1"/>
    </source>
</evidence>
<dbReference type="PRINTS" id="PR00094">
    <property type="entry name" value="ADENYLTKNASE"/>
</dbReference>
<evidence type="ECO:0000256" key="2">
    <source>
        <dbReference type="ARBA" id="ARBA00022741"/>
    </source>
</evidence>
<evidence type="ECO:0000256" key="3">
    <source>
        <dbReference type="ARBA" id="ARBA00022777"/>
    </source>
</evidence>